<dbReference type="eggNOG" id="COG1397">
    <property type="taxonomic scope" value="Bacteria"/>
</dbReference>
<feature type="binding site" evidence="3">
    <location>
        <position position="252"/>
    </location>
    <ligand>
        <name>Mg(2+)</name>
        <dbReference type="ChEBI" id="CHEBI:18420"/>
        <label>1</label>
    </ligand>
</feature>
<organism evidence="4 5">
    <name type="scientific">Thermincola potens (strain JR)</name>
    <dbReference type="NCBI Taxonomy" id="635013"/>
    <lineage>
        <taxon>Bacteria</taxon>
        <taxon>Bacillati</taxon>
        <taxon>Bacillota</taxon>
        <taxon>Clostridia</taxon>
        <taxon>Eubacteriales</taxon>
        <taxon>Thermincolaceae</taxon>
        <taxon>Thermincola</taxon>
    </lineage>
</organism>
<feature type="binding site" evidence="3">
    <location>
        <position position="254"/>
    </location>
    <ligand>
        <name>Mg(2+)</name>
        <dbReference type="ChEBI" id="CHEBI:18420"/>
        <label>1</label>
    </ligand>
</feature>
<dbReference type="HOGENOM" id="CLU_024566_8_2_9"/>
<dbReference type="STRING" id="635013.TherJR_1018"/>
<feature type="binding site" evidence="3">
    <location>
        <position position="255"/>
    </location>
    <ligand>
        <name>Mg(2+)</name>
        <dbReference type="ChEBI" id="CHEBI:18420"/>
        <label>1</label>
    </ligand>
</feature>
<evidence type="ECO:0000313" key="4">
    <source>
        <dbReference type="EMBL" id="ADG81883.1"/>
    </source>
</evidence>
<evidence type="ECO:0000313" key="5">
    <source>
        <dbReference type="Proteomes" id="UP000002377"/>
    </source>
</evidence>
<comment type="similarity">
    <text evidence="1">Belongs to the ADP-ribosylglycohydrolase family.</text>
</comment>
<keyword evidence="2 4" id="KW-0378">Hydrolase</keyword>
<dbReference type="SUPFAM" id="SSF101478">
    <property type="entry name" value="ADP-ribosylglycohydrolase"/>
    <property type="match status" value="1"/>
</dbReference>
<sequence>MTNMADKIKGCLFGVACGDALGATLEFMSREEIRKKYGRLTELTGGGHWRLKPGEVTDDTKMTVAVARGIVSNPVDPIPCIREEFIKWFQTDPPDIGTTTKIALNLLTEGLTWEETAGRVMEIRGEHAAGNGSLMRTAPVALAYLDEQLIRDMARKQSMLTHPHPDALFACELYCLILREILTGSGINSAIWSMLEREDREDTYHSFLQNAGESEIDSGGYVVSTLRTSLWCLLRTSNFEEAVVKAVNFGDDADTCGAVTGGLAGAYYGYKGIPDRWKKAIVCRDELSQLAQELYRIRSKKA</sequence>
<dbReference type="OrthoDB" id="9798107at2"/>
<dbReference type="RefSeq" id="WP_013119902.1">
    <property type="nucleotide sequence ID" value="NC_014152.1"/>
</dbReference>
<dbReference type="AlphaFoldDB" id="D5XE12"/>
<proteinExistence type="inferred from homology"/>
<gene>
    <name evidence="4" type="ordered locus">TherJR_1018</name>
</gene>
<feature type="binding site" evidence="3">
    <location>
        <position position="59"/>
    </location>
    <ligand>
        <name>Mg(2+)</name>
        <dbReference type="ChEBI" id="CHEBI:18420"/>
        <label>1</label>
    </ligand>
</feature>
<dbReference type="InterPro" id="IPR036705">
    <property type="entry name" value="Ribosyl_crysJ1_sf"/>
</dbReference>
<feature type="binding site" evidence="3">
    <location>
        <position position="58"/>
    </location>
    <ligand>
        <name>Mg(2+)</name>
        <dbReference type="ChEBI" id="CHEBI:18420"/>
        <label>1</label>
    </ligand>
</feature>
<reference evidence="4 5" key="1">
    <citation type="submission" date="2010-05" db="EMBL/GenBank/DDBJ databases">
        <title>Complete sequence of Thermincola sp. JR.</title>
        <authorList>
            <consortium name="US DOE Joint Genome Institute"/>
            <person name="Lucas S."/>
            <person name="Copeland A."/>
            <person name="Lapidus A."/>
            <person name="Cheng J.-F."/>
            <person name="Bruce D."/>
            <person name="Goodwin L."/>
            <person name="Pitluck S."/>
            <person name="Chertkov O."/>
            <person name="Detter J.C."/>
            <person name="Han C."/>
            <person name="Tapia R."/>
            <person name="Land M."/>
            <person name="Hauser L."/>
            <person name="Kyrpides N."/>
            <person name="Mikhailova N."/>
            <person name="Hazen T.C."/>
            <person name="Woyke T."/>
        </authorList>
    </citation>
    <scope>NUCLEOTIDE SEQUENCE [LARGE SCALE GENOMIC DNA]</scope>
    <source>
        <strain evidence="4 5">JR</strain>
    </source>
</reference>
<keyword evidence="3" id="KW-0460">Magnesium</keyword>
<dbReference type="KEGG" id="tjr:TherJR_1018"/>
<dbReference type="PANTHER" id="PTHR16222:SF24">
    <property type="entry name" value="ADP-RIBOSYLHYDROLASE ARH3"/>
    <property type="match status" value="1"/>
</dbReference>
<evidence type="ECO:0000256" key="2">
    <source>
        <dbReference type="ARBA" id="ARBA00022801"/>
    </source>
</evidence>
<dbReference type="GO" id="GO:0046872">
    <property type="term" value="F:metal ion binding"/>
    <property type="evidence" value="ECO:0007669"/>
    <property type="project" value="UniProtKB-KW"/>
</dbReference>
<dbReference type="Proteomes" id="UP000002377">
    <property type="component" value="Chromosome"/>
</dbReference>
<protein>
    <submittedName>
        <fullName evidence="4">ADP-ribosyl-(Dinitrogen reductase) hydrolase</fullName>
        <ecNumber evidence="4">3.2.2.24</ecNumber>
    </submittedName>
</protein>
<evidence type="ECO:0000256" key="3">
    <source>
        <dbReference type="PIRSR" id="PIRSR605502-1"/>
    </source>
</evidence>
<dbReference type="EC" id="3.2.2.24" evidence="4"/>
<dbReference type="InterPro" id="IPR005502">
    <property type="entry name" value="Ribosyl_crysJ1"/>
</dbReference>
<keyword evidence="4" id="KW-0326">Glycosidase</keyword>
<feature type="binding site" evidence="3">
    <location>
        <position position="57"/>
    </location>
    <ligand>
        <name>Mg(2+)</name>
        <dbReference type="ChEBI" id="CHEBI:18420"/>
        <label>1</label>
    </ligand>
</feature>
<name>D5XE12_THEPJ</name>
<accession>D5XE12</accession>
<dbReference type="Pfam" id="PF03747">
    <property type="entry name" value="ADP_ribosyl_GH"/>
    <property type="match status" value="1"/>
</dbReference>
<dbReference type="InterPro" id="IPR050792">
    <property type="entry name" value="ADP-ribosylglycohydrolase"/>
</dbReference>
<comment type="cofactor">
    <cofactor evidence="3">
        <name>Mg(2+)</name>
        <dbReference type="ChEBI" id="CHEBI:18420"/>
    </cofactor>
    <text evidence="3">Binds 2 magnesium ions per subunit.</text>
</comment>
<dbReference type="Gene3D" id="1.10.4080.10">
    <property type="entry name" value="ADP-ribosylation/Crystallin J1"/>
    <property type="match status" value="1"/>
</dbReference>
<dbReference type="GO" id="GO:0047407">
    <property type="term" value="F:ADP-ribosyl-[dinitrogen reductase] hydrolase activity"/>
    <property type="evidence" value="ECO:0007669"/>
    <property type="project" value="UniProtKB-EC"/>
</dbReference>
<dbReference type="PANTHER" id="PTHR16222">
    <property type="entry name" value="ADP-RIBOSYLGLYCOHYDROLASE"/>
    <property type="match status" value="1"/>
</dbReference>
<keyword evidence="5" id="KW-1185">Reference proteome</keyword>
<evidence type="ECO:0000256" key="1">
    <source>
        <dbReference type="ARBA" id="ARBA00010702"/>
    </source>
</evidence>
<dbReference type="EMBL" id="CP002028">
    <property type="protein sequence ID" value="ADG81883.1"/>
    <property type="molecule type" value="Genomic_DNA"/>
</dbReference>
<keyword evidence="3" id="KW-0479">Metal-binding</keyword>